<proteinExistence type="inferred from homology"/>
<keyword evidence="5" id="KW-0648">Protein biosynthesis</keyword>
<accession>A0A1S4ELS4</accession>
<dbReference type="PANTHER" id="PTHR11138:SF5">
    <property type="entry name" value="METHIONYL-TRNA FORMYLTRANSFERASE, MITOCHONDRIAL"/>
    <property type="match status" value="1"/>
</dbReference>
<dbReference type="CDD" id="cd08704">
    <property type="entry name" value="Met_tRNA_FMT_C"/>
    <property type="match status" value="1"/>
</dbReference>
<dbReference type="KEGG" id="dci:108253519"/>
<dbReference type="InterPro" id="IPR041711">
    <property type="entry name" value="Met-tRNA-FMT_N"/>
</dbReference>
<protein>
    <recommendedName>
        <fullName evidence="3">Methionyl-tRNA formyltransferase, mitochondrial</fullName>
        <ecNumber evidence="2">2.1.2.9</ecNumber>
    </recommendedName>
</protein>
<dbReference type="Gene3D" id="3.40.50.12230">
    <property type="match status" value="1"/>
</dbReference>
<comment type="similarity">
    <text evidence="1">Belongs to the Fmt family.</text>
</comment>
<feature type="domain" description="Formyl transferase C-terminal" evidence="7">
    <location>
        <begin position="214"/>
        <end position="315"/>
    </location>
</feature>
<dbReference type="InterPro" id="IPR044135">
    <property type="entry name" value="Met-tRNA-FMT_C"/>
</dbReference>
<dbReference type="RefSeq" id="XP_017303118.1">
    <property type="nucleotide sequence ID" value="XM_017447629.2"/>
</dbReference>
<evidence type="ECO:0000313" key="9">
    <source>
        <dbReference type="RefSeq" id="XP_017303118.1"/>
    </source>
</evidence>
<dbReference type="InterPro" id="IPR011034">
    <property type="entry name" value="Formyl_transferase-like_C_sf"/>
</dbReference>
<dbReference type="InterPro" id="IPR036477">
    <property type="entry name" value="Formyl_transf_N_sf"/>
</dbReference>
<organism evidence="8 9">
    <name type="scientific">Diaphorina citri</name>
    <name type="common">Asian citrus psyllid</name>
    <dbReference type="NCBI Taxonomy" id="121845"/>
    <lineage>
        <taxon>Eukaryota</taxon>
        <taxon>Metazoa</taxon>
        <taxon>Ecdysozoa</taxon>
        <taxon>Arthropoda</taxon>
        <taxon>Hexapoda</taxon>
        <taxon>Insecta</taxon>
        <taxon>Pterygota</taxon>
        <taxon>Neoptera</taxon>
        <taxon>Paraneoptera</taxon>
        <taxon>Hemiptera</taxon>
        <taxon>Sternorrhyncha</taxon>
        <taxon>Psylloidea</taxon>
        <taxon>Psyllidae</taxon>
        <taxon>Diaphorininae</taxon>
        <taxon>Diaphorina</taxon>
    </lineage>
</organism>
<evidence type="ECO:0000259" key="7">
    <source>
        <dbReference type="Pfam" id="PF02911"/>
    </source>
</evidence>
<dbReference type="Proteomes" id="UP000079169">
    <property type="component" value="Unplaced"/>
</dbReference>
<keyword evidence="8" id="KW-1185">Reference proteome</keyword>
<dbReference type="GO" id="GO:0005829">
    <property type="term" value="C:cytosol"/>
    <property type="evidence" value="ECO:0007669"/>
    <property type="project" value="TreeGrafter"/>
</dbReference>
<evidence type="ECO:0000256" key="3">
    <source>
        <dbReference type="ARBA" id="ARBA00014185"/>
    </source>
</evidence>
<dbReference type="SUPFAM" id="SSF50486">
    <property type="entry name" value="FMT C-terminal domain-like"/>
    <property type="match status" value="1"/>
</dbReference>
<evidence type="ECO:0000256" key="1">
    <source>
        <dbReference type="ARBA" id="ARBA00010699"/>
    </source>
</evidence>
<dbReference type="PANTHER" id="PTHR11138">
    <property type="entry name" value="METHIONYL-TRNA FORMYLTRANSFERASE"/>
    <property type="match status" value="1"/>
</dbReference>
<evidence type="ECO:0000259" key="6">
    <source>
        <dbReference type="Pfam" id="PF00551"/>
    </source>
</evidence>
<name>A0A1S4ELS4_DIACI</name>
<feature type="domain" description="Formyl transferase N-terminal" evidence="6">
    <location>
        <begin position="1"/>
        <end position="187"/>
    </location>
</feature>
<dbReference type="PaxDb" id="121845-A0A1S4ELS4"/>
<evidence type="ECO:0000256" key="2">
    <source>
        <dbReference type="ARBA" id="ARBA00012261"/>
    </source>
</evidence>
<reference evidence="9" key="1">
    <citation type="submission" date="2025-08" db="UniProtKB">
        <authorList>
            <consortium name="RefSeq"/>
        </authorList>
    </citation>
    <scope>IDENTIFICATION</scope>
</reference>
<sequence length="326" mass="36817">MKIIFAGTSISAAAILDTLYNSEHNIVLILTKPDLHSGRGMKLNFSPVKKYALKHSIKIIQPISLKLNGKYHKIANETHKLLNKIEFDIMIVMGYGLILPYNILKIPYYGCINIHYSLLPRWRGPAPVPRAIEAGDIFTGVTIIKMDSGIDTGPIISQNSIRILPEDTSLTLQNKLEKLSKILIIDTIKKIEYDMTKLFFKPQSNIGESYAPLIKKNEAVLDWSLSAKTIMRKINAFNPFPGAKTYYISYQNKKKFLKIWKAHALSIESTKKPGTILNVNFHNGILVVCGKNVIKLLELQKNNKKKISATEFINGCIKNIKYFISV</sequence>
<evidence type="ECO:0000256" key="5">
    <source>
        <dbReference type="ARBA" id="ARBA00022917"/>
    </source>
</evidence>
<dbReference type="InterPro" id="IPR005794">
    <property type="entry name" value="Fmt"/>
</dbReference>
<dbReference type="AlphaFoldDB" id="A0A1S4ELS4"/>
<dbReference type="OMA" id="GITTMLM"/>
<dbReference type="InterPro" id="IPR005793">
    <property type="entry name" value="Formyl_trans_C"/>
</dbReference>
<dbReference type="InterPro" id="IPR002376">
    <property type="entry name" value="Formyl_transf_N"/>
</dbReference>
<dbReference type="HAMAP" id="MF_00182">
    <property type="entry name" value="Formyl_trans"/>
    <property type="match status" value="1"/>
</dbReference>
<dbReference type="NCBIfam" id="TIGR00460">
    <property type="entry name" value="fmt"/>
    <property type="match status" value="1"/>
</dbReference>
<evidence type="ECO:0000256" key="4">
    <source>
        <dbReference type="ARBA" id="ARBA00022679"/>
    </source>
</evidence>
<evidence type="ECO:0000313" key="8">
    <source>
        <dbReference type="Proteomes" id="UP000079169"/>
    </source>
</evidence>
<dbReference type="Pfam" id="PF00551">
    <property type="entry name" value="Formyl_trans_N"/>
    <property type="match status" value="1"/>
</dbReference>
<dbReference type="STRING" id="121845.A0A1S4ELS4"/>
<dbReference type="GO" id="GO:0004479">
    <property type="term" value="F:methionyl-tRNA formyltransferase activity"/>
    <property type="evidence" value="ECO:0007669"/>
    <property type="project" value="UniProtKB-EC"/>
</dbReference>
<dbReference type="EC" id="2.1.2.9" evidence="2"/>
<keyword evidence="4" id="KW-0808">Transferase</keyword>
<dbReference type="SUPFAM" id="SSF53328">
    <property type="entry name" value="Formyltransferase"/>
    <property type="match status" value="1"/>
</dbReference>
<dbReference type="GeneID" id="108253519"/>
<dbReference type="Pfam" id="PF02911">
    <property type="entry name" value="Formyl_trans_C"/>
    <property type="match status" value="1"/>
</dbReference>
<gene>
    <name evidence="9" type="primary">LOC108253519</name>
</gene>
<dbReference type="CDD" id="cd08646">
    <property type="entry name" value="FMT_core_Met-tRNA-FMT_N"/>
    <property type="match status" value="1"/>
</dbReference>